<gene>
    <name evidence="1" type="ORF">SAMN02910280_1243</name>
</gene>
<dbReference type="GO" id="GO:0003677">
    <property type="term" value="F:DNA binding"/>
    <property type="evidence" value="ECO:0007669"/>
    <property type="project" value="InterPro"/>
</dbReference>
<reference evidence="1 2" key="1">
    <citation type="submission" date="2016-11" db="EMBL/GenBank/DDBJ databases">
        <authorList>
            <person name="Jaros S."/>
            <person name="Januszkiewicz K."/>
            <person name="Wedrychowicz H."/>
        </authorList>
    </citation>
    <scope>NUCLEOTIDE SEQUENCE [LARGE SCALE GENOMIC DNA]</scope>
    <source>
        <strain evidence="1 2">YL228</strain>
    </source>
</reference>
<dbReference type="EMBL" id="FPIP01000002">
    <property type="protein sequence ID" value="SFW22939.1"/>
    <property type="molecule type" value="Genomic_DNA"/>
</dbReference>
<accession>A0A1K1MIL5</accession>
<dbReference type="Proteomes" id="UP000183461">
    <property type="component" value="Unassembled WGS sequence"/>
</dbReference>
<evidence type="ECO:0008006" key="3">
    <source>
        <dbReference type="Google" id="ProtNLM"/>
    </source>
</evidence>
<evidence type="ECO:0000313" key="1">
    <source>
        <dbReference type="EMBL" id="SFW22939.1"/>
    </source>
</evidence>
<dbReference type="SUPFAM" id="SSF47413">
    <property type="entry name" value="lambda repressor-like DNA-binding domains"/>
    <property type="match status" value="1"/>
</dbReference>
<dbReference type="InterPro" id="IPR010982">
    <property type="entry name" value="Lambda_DNA-bd_dom_sf"/>
</dbReference>
<sequence length="85" mass="10368">MNWNERTGYVIMKKEKRITIYKKIWCKIRYWQNLKDVSDTELAAYLRVCERTLRDYDKNARNITLEKIDNFLTVNSMELDELLAM</sequence>
<evidence type="ECO:0000313" key="2">
    <source>
        <dbReference type="Proteomes" id="UP000183461"/>
    </source>
</evidence>
<protein>
    <recommendedName>
        <fullName evidence="3">HTH cro/C1-type domain-containing protein</fullName>
    </recommendedName>
</protein>
<organism evidence="1 2">
    <name type="scientific">Ruminococcus flavefaciens</name>
    <dbReference type="NCBI Taxonomy" id="1265"/>
    <lineage>
        <taxon>Bacteria</taxon>
        <taxon>Bacillati</taxon>
        <taxon>Bacillota</taxon>
        <taxon>Clostridia</taxon>
        <taxon>Eubacteriales</taxon>
        <taxon>Oscillospiraceae</taxon>
        <taxon>Ruminococcus</taxon>
    </lineage>
</organism>
<proteinExistence type="predicted"/>
<name>A0A1K1MIL5_RUMFL</name>
<dbReference type="AlphaFoldDB" id="A0A1K1MIL5"/>